<feature type="domain" description="O-GlcNAc transferase C-terminal" evidence="9">
    <location>
        <begin position="623"/>
        <end position="794"/>
    </location>
</feature>
<dbReference type="Gene3D" id="1.25.40.10">
    <property type="entry name" value="Tetratricopeptide repeat domain"/>
    <property type="match status" value="3"/>
</dbReference>
<comment type="pathway">
    <text evidence="1">Protein modification; protein glycosylation.</text>
</comment>
<dbReference type="InterPro" id="IPR019734">
    <property type="entry name" value="TPR_rpt"/>
</dbReference>
<name>K9W352_9CYAN</name>
<keyword evidence="11" id="KW-1185">Reference proteome</keyword>
<dbReference type="HOGENOM" id="CLU_001721_3_1_3"/>
<organism evidence="10 11">
    <name type="scientific">Crinalium epipsammum PCC 9333</name>
    <dbReference type="NCBI Taxonomy" id="1173022"/>
    <lineage>
        <taxon>Bacteria</taxon>
        <taxon>Bacillati</taxon>
        <taxon>Cyanobacteriota</taxon>
        <taxon>Cyanophyceae</taxon>
        <taxon>Gomontiellales</taxon>
        <taxon>Gomontiellaceae</taxon>
        <taxon>Crinalium</taxon>
    </lineage>
</organism>
<proteinExistence type="inferred from homology"/>
<dbReference type="PANTHER" id="PTHR44998:SF1">
    <property type="entry name" value="UDP-N-ACETYLGLUCOSAMINE--PEPTIDE N-ACETYLGLUCOSAMINYLTRANSFERASE 110 KDA SUBUNIT"/>
    <property type="match status" value="1"/>
</dbReference>
<dbReference type="Pfam" id="PF13844">
    <property type="entry name" value="Glyco_transf_41"/>
    <property type="match status" value="2"/>
</dbReference>
<dbReference type="EMBL" id="CP003620">
    <property type="protein sequence ID" value="AFZ14219.1"/>
    <property type="molecule type" value="Genomic_DNA"/>
</dbReference>
<dbReference type="SUPFAM" id="SSF48452">
    <property type="entry name" value="TPR-like"/>
    <property type="match status" value="2"/>
</dbReference>
<dbReference type="Pfam" id="PF13414">
    <property type="entry name" value="TPR_11"/>
    <property type="match status" value="2"/>
</dbReference>
<dbReference type="GO" id="GO:0006396">
    <property type="term" value="P:RNA processing"/>
    <property type="evidence" value="ECO:0007669"/>
    <property type="project" value="InterPro"/>
</dbReference>
<evidence type="ECO:0000313" key="10">
    <source>
        <dbReference type="EMBL" id="AFZ14219.1"/>
    </source>
</evidence>
<dbReference type="RefSeq" id="WP_015204325.1">
    <property type="nucleotide sequence ID" value="NC_019753.1"/>
</dbReference>
<dbReference type="Pfam" id="PF13181">
    <property type="entry name" value="TPR_8"/>
    <property type="match status" value="1"/>
</dbReference>
<evidence type="ECO:0000256" key="8">
    <source>
        <dbReference type="PROSITE-ProRule" id="PRU00339"/>
    </source>
</evidence>
<evidence type="ECO:0000256" key="4">
    <source>
        <dbReference type="ARBA" id="ARBA00022676"/>
    </source>
</evidence>
<feature type="repeat" description="TPR" evidence="8">
    <location>
        <begin position="292"/>
        <end position="325"/>
    </location>
</feature>
<dbReference type="SMART" id="SM00386">
    <property type="entry name" value="HAT"/>
    <property type="match status" value="2"/>
</dbReference>
<feature type="domain" description="O-GlcNAc transferase C-terminal" evidence="9">
    <location>
        <begin position="808"/>
        <end position="987"/>
    </location>
</feature>
<dbReference type="KEGG" id="cep:Cri9333_3391"/>
<dbReference type="SMART" id="SM00028">
    <property type="entry name" value="TPR"/>
    <property type="match status" value="7"/>
</dbReference>
<feature type="repeat" description="TPR" evidence="8">
    <location>
        <begin position="445"/>
        <end position="478"/>
    </location>
</feature>
<feature type="repeat" description="TPR" evidence="8">
    <location>
        <begin position="394"/>
        <end position="427"/>
    </location>
</feature>
<accession>K9W352</accession>
<dbReference type="GO" id="GO:0097363">
    <property type="term" value="F:protein O-acetylglucosaminyltransferase activity"/>
    <property type="evidence" value="ECO:0007669"/>
    <property type="project" value="UniProtKB-EC"/>
</dbReference>
<dbReference type="STRING" id="1173022.Cri9333_3391"/>
<dbReference type="EC" id="2.4.1.255" evidence="3"/>
<sequence>MDYKKFIEKLPQLYKRWGKASAQPLTEIYNEINHQIGANSSTSIMQLLNWALQCMNKEEIYCQIDAITASDVIGALINHPQIAYLVAQPTDNHQQSEVLFELTSAVSLYNLDEQIILTEQPAAEFFGELRQISPKTKIGVYVYAGAHDYRSQLLALQLVKPLLAPQALIIAFGSKYSTAQQAHWDFLTTTPQAQLLLELPATVQNTWGEGIQIFSWDIEQDYSYDGSDLTENHRSQIVIEALRNTCEQLELQTLPQRLLNLEQQALQLEINQQFIPAVEIYQQIIQLQPNHADAYYHLGIINEQMQRYSQAHEMLLRSISIDDTRTTYHYSLGLVSEKLGLVGQAIEAYQTAINLDTQWVNAYNNLGNILVKIGEIEQAKLIYQQAIANNPNHFGSYLNLANLLIYQQQVDAAIENYQKSLQLNPNYPDIMNNLGLAFAAKNDKTNSYFYLGCAAYYRNKYLEAIQYFRDILDIETEHLNIYNYLVQCYTALNLEDNVIETYQQAIAHYPNERNLYLNLIVALQNADRVEDAIAVAIKASKTIAENFIFKLEEQRLLPVIYETVEEIEFYRTRFSNKLDALIAETSLETVAAKQNVLKGLEFRTNYHLHRQCQNDLELQKKSGQLIHKIMVANYPEYHQFSKISSITTKQKIKVGYVSANFRNNSGAKWLLGWMKHHPKNQFEISCYHLGVHTDFITQDFKIYSEVFYHFPEDIELAGQQIIKDQLHILVYPDICQNPKSNQMAALRLAPIQCTSWGHPVTSGLPTIDYYLSSELMEPDNGEEHYSEKLVRLPNIGVCYPQSVLPTSLKKRADFSLEDDALVYLSCQSLFKYLPQHDYIFAAIAKCVPQSQFVFIKSDISEAITRKLHRRLQKAFASFGLKSEEYCVMVPPLNQVDYLNLNLVSDVFLDTLGWSGGNTTLEAISCNLPIVTCPGEFMRGRHSYGILQMLGVTETIASSEAEYIEIAVRLGLEQEWRESIINKIKQNQKRVYEDQTCVVALEEFYQRVVHEHLINSY</sequence>
<reference evidence="10 11" key="1">
    <citation type="submission" date="2012-06" db="EMBL/GenBank/DDBJ databases">
        <title>Finished chromosome of genome of Crinalium epipsammum PCC 9333.</title>
        <authorList>
            <consortium name="US DOE Joint Genome Institute"/>
            <person name="Gugger M."/>
            <person name="Coursin T."/>
            <person name="Rippka R."/>
            <person name="Tandeau De Marsac N."/>
            <person name="Huntemann M."/>
            <person name="Wei C.-L."/>
            <person name="Han J."/>
            <person name="Detter J.C."/>
            <person name="Han C."/>
            <person name="Tapia R."/>
            <person name="Davenport K."/>
            <person name="Daligault H."/>
            <person name="Erkkila T."/>
            <person name="Gu W."/>
            <person name="Munk A.C.C."/>
            <person name="Teshima H."/>
            <person name="Xu Y."/>
            <person name="Chain P."/>
            <person name="Chen A."/>
            <person name="Krypides N."/>
            <person name="Mavromatis K."/>
            <person name="Markowitz V."/>
            <person name="Szeto E."/>
            <person name="Ivanova N."/>
            <person name="Mikhailova N."/>
            <person name="Ovchinnikova G."/>
            <person name="Pagani I."/>
            <person name="Pati A."/>
            <person name="Goodwin L."/>
            <person name="Peters L."/>
            <person name="Pitluck S."/>
            <person name="Woyke T."/>
            <person name="Kerfeld C."/>
        </authorList>
    </citation>
    <scope>NUCLEOTIDE SEQUENCE [LARGE SCALE GENOMIC DNA]</scope>
    <source>
        <strain evidence="10 11">PCC 9333</strain>
    </source>
</reference>
<keyword evidence="4" id="KW-0328">Glycosyltransferase</keyword>
<evidence type="ECO:0000259" key="9">
    <source>
        <dbReference type="Pfam" id="PF13844"/>
    </source>
</evidence>
<dbReference type="SUPFAM" id="SSF53756">
    <property type="entry name" value="UDP-Glycosyltransferase/glycogen phosphorylase"/>
    <property type="match status" value="1"/>
</dbReference>
<feature type="repeat" description="TPR" evidence="8">
    <location>
        <begin position="360"/>
        <end position="393"/>
    </location>
</feature>
<dbReference type="Gene3D" id="3.40.50.11380">
    <property type="match status" value="1"/>
</dbReference>
<dbReference type="PANTHER" id="PTHR44998">
    <property type="match status" value="1"/>
</dbReference>
<evidence type="ECO:0000256" key="6">
    <source>
        <dbReference type="ARBA" id="ARBA00022737"/>
    </source>
</evidence>
<dbReference type="InterPro" id="IPR029489">
    <property type="entry name" value="OGT/SEC/SPY_C"/>
</dbReference>
<gene>
    <name evidence="10" type="ORF">Cri9333_3391</name>
</gene>
<dbReference type="eggNOG" id="COG0457">
    <property type="taxonomic scope" value="Bacteria"/>
</dbReference>
<protein>
    <recommendedName>
        <fullName evidence="3">protein O-GlcNAc transferase</fullName>
        <ecNumber evidence="3">2.4.1.255</ecNumber>
    </recommendedName>
</protein>
<evidence type="ECO:0000313" key="11">
    <source>
        <dbReference type="Proteomes" id="UP000010472"/>
    </source>
</evidence>
<evidence type="ECO:0000256" key="5">
    <source>
        <dbReference type="ARBA" id="ARBA00022679"/>
    </source>
</evidence>
<keyword evidence="6" id="KW-0677">Repeat</keyword>
<dbReference type="Proteomes" id="UP000010472">
    <property type="component" value="Chromosome"/>
</dbReference>
<dbReference type="AlphaFoldDB" id="K9W352"/>
<keyword evidence="5" id="KW-0808">Transferase</keyword>
<evidence type="ECO:0000256" key="3">
    <source>
        <dbReference type="ARBA" id="ARBA00011970"/>
    </source>
</evidence>
<keyword evidence="7 8" id="KW-0802">TPR repeat</keyword>
<dbReference type="eggNOG" id="COG3914">
    <property type="taxonomic scope" value="Bacteria"/>
</dbReference>
<dbReference type="InterPro" id="IPR003107">
    <property type="entry name" value="HAT"/>
</dbReference>
<dbReference type="Gene3D" id="3.40.50.2000">
    <property type="entry name" value="Glycogen Phosphorylase B"/>
    <property type="match status" value="1"/>
</dbReference>
<dbReference type="OrthoDB" id="146908at2"/>
<dbReference type="PROSITE" id="PS50293">
    <property type="entry name" value="TPR_REGION"/>
    <property type="match status" value="1"/>
</dbReference>
<comment type="similarity">
    <text evidence="2">Belongs to the glycosyltransferase 41 family. O-GlcNAc transferase subfamily.</text>
</comment>
<evidence type="ECO:0000256" key="1">
    <source>
        <dbReference type="ARBA" id="ARBA00004922"/>
    </source>
</evidence>
<evidence type="ECO:0000256" key="7">
    <source>
        <dbReference type="ARBA" id="ARBA00022803"/>
    </source>
</evidence>
<dbReference type="InterPro" id="IPR011990">
    <property type="entry name" value="TPR-like_helical_dom_sf"/>
</dbReference>
<dbReference type="PROSITE" id="PS50005">
    <property type="entry name" value="TPR"/>
    <property type="match status" value="4"/>
</dbReference>
<evidence type="ECO:0000256" key="2">
    <source>
        <dbReference type="ARBA" id="ARBA00005386"/>
    </source>
</evidence>